<evidence type="ECO:0000313" key="8">
    <source>
        <dbReference type="EMBL" id="MFG6272552.1"/>
    </source>
</evidence>
<evidence type="ECO:0000313" key="11">
    <source>
        <dbReference type="Proteomes" id="UP001605989"/>
    </source>
</evidence>
<feature type="transmembrane region" description="Helical" evidence="7">
    <location>
        <begin position="124"/>
        <end position="145"/>
    </location>
</feature>
<feature type="transmembrane region" description="Helical" evidence="7">
    <location>
        <begin position="59"/>
        <end position="80"/>
    </location>
</feature>
<dbReference type="GO" id="GO:0015109">
    <property type="term" value="F:chromate transmembrane transporter activity"/>
    <property type="evidence" value="ECO:0007669"/>
    <property type="project" value="InterPro"/>
</dbReference>
<keyword evidence="11" id="KW-1185">Reference proteome</keyword>
<evidence type="ECO:0000256" key="4">
    <source>
        <dbReference type="ARBA" id="ARBA00022692"/>
    </source>
</evidence>
<keyword evidence="5 7" id="KW-1133">Transmembrane helix</keyword>
<comment type="similarity">
    <text evidence="2">Belongs to the chromate ion transporter (CHR) (TC 2.A.51) family.</text>
</comment>
<name>A0A848BUY5_9FIRM</name>
<keyword evidence="4 7" id="KW-0812">Transmembrane</keyword>
<keyword evidence="6 7" id="KW-0472">Membrane</keyword>
<reference evidence="8 11" key="2">
    <citation type="submission" date="2024-10" db="EMBL/GenBank/DDBJ databases">
        <authorList>
            <person name="Sang B.-I."/>
            <person name="Prabhaharan D."/>
        </authorList>
    </citation>
    <scope>NUCLEOTIDE SEQUENCE [LARGE SCALE GENOMIC DNA]</scope>
    <source>
        <strain evidence="8 11">MH</strain>
    </source>
</reference>
<feature type="transmembrane region" description="Helical" evidence="7">
    <location>
        <begin position="152"/>
        <end position="169"/>
    </location>
</feature>
<evidence type="ECO:0000256" key="2">
    <source>
        <dbReference type="ARBA" id="ARBA00005262"/>
    </source>
</evidence>
<organism evidence="9 10">
    <name type="scientific">Megasphaera hexanoica</name>
    <dbReference type="NCBI Taxonomy" id="1675036"/>
    <lineage>
        <taxon>Bacteria</taxon>
        <taxon>Bacillati</taxon>
        <taxon>Bacillota</taxon>
        <taxon>Negativicutes</taxon>
        <taxon>Veillonellales</taxon>
        <taxon>Veillonellaceae</taxon>
        <taxon>Megasphaera</taxon>
    </lineage>
</organism>
<evidence type="ECO:0000256" key="5">
    <source>
        <dbReference type="ARBA" id="ARBA00022989"/>
    </source>
</evidence>
<dbReference type="InterPro" id="IPR052518">
    <property type="entry name" value="CHR_Transporter"/>
</dbReference>
<protein>
    <submittedName>
        <fullName evidence="9">Chromate transporter</fullName>
    </submittedName>
</protein>
<evidence type="ECO:0000256" key="3">
    <source>
        <dbReference type="ARBA" id="ARBA00022475"/>
    </source>
</evidence>
<dbReference type="KEGG" id="mhw:ACT01_08405"/>
<dbReference type="EMBL" id="JABAFG010000018">
    <property type="protein sequence ID" value="NME29040.1"/>
    <property type="molecule type" value="Genomic_DNA"/>
</dbReference>
<feature type="transmembrane region" description="Helical" evidence="7">
    <location>
        <begin position="16"/>
        <end position="39"/>
    </location>
</feature>
<dbReference type="PANTHER" id="PTHR43663:SF1">
    <property type="entry name" value="CHROMATE TRANSPORTER"/>
    <property type="match status" value="1"/>
</dbReference>
<dbReference type="InterPro" id="IPR003370">
    <property type="entry name" value="Chromate_transpt"/>
</dbReference>
<keyword evidence="3" id="KW-1003">Cell membrane</keyword>
<dbReference type="EMBL" id="JBIEKR010000003">
    <property type="protein sequence ID" value="MFG6272552.1"/>
    <property type="molecule type" value="Genomic_DNA"/>
</dbReference>
<evidence type="ECO:0000313" key="10">
    <source>
        <dbReference type="Proteomes" id="UP000591071"/>
    </source>
</evidence>
<comment type="caution">
    <text evidence="9">The sequence shown here is derived from an EMBL/GenBank/DDBJ whole genome shotgun (WGS) entry which is preliminary data.</text>
</comment>
<reference evidence="9 10" key="1">
    <citation type="submission" date="2020-04" db="EMBL/GenBank/DDBJ databases">
        <authorList>
            <person name="Hitch T.C.A."/>
            <person name="Wylensek D."/>
            <person name="Clavel T."/>
        </authorList>
    </citation>
    <scope>NUCLEOTIDE SEQUENCE [LARGE SCALE GENOMIC DNA]</scope>
    <source>
        <strain evidence="9 10">Oil-RF-744-FAT-WT-6-1</strain>
    </source>
</reference>
<dbReference type="Proteomes" id="UP001605989">
    <property type="component" value="Unassembled WGS sequence"/>
</dbReference>
<sequence length="194" mass="21561">MEEETTLEHPRRDAHFFWVLFKSTFIISAFTVGGGYVIVPLLKAKYVDEYHWISDKETLDMVAIAQSMPGVIACNSAIILGYRMAGIAGTLTALIATVLPPLITLTIISYCYDFFIQSQIVKMILRGMQCGATALMVNVGINLLMKQCKKKLVLPLVIIAATFIANVVFDVNLMYLVLIDGIIGLLCMRDARYD</sequence>
<dbReference type="RefSeq" id="WP_059075817.1">
    <property type="nucleotide sequence ID" value="NZ_CP011940.1"/>
</dbReference>
<proteinExistence type="inferred from homology"/>
<dbReference type="AlphaFoldDB" id="A0A848BUY5"/>
<dbReference type="Pfam" id="PF02417">
    <property type="entry name" value="Chromate_transp"/>
    <property type="match status" value="1"/>
</dbReference>
<evidence type="ECO:0000256" key="1">
    <source>
        <dbReference type="ARBA" id="ARBA00004651"/>
    </source>
</evidence>
<gene>
    <name evidence="8" type="ORF">ACGTZG_05050</name>
    <name evidence="9" type="ORF">HF872_10470</name>
</gene>
<evidence type="ECO:0000313" key="9">
    <source>
        <dbReference type="EMBL" id="NME29040.1"/>
    </source>
</evidence>
<evidence type="ECO:0000256" key="7">
    <source>
        <dbReference type="SAM" id="Phobius"/>
    </source>
</evidence>
<dbReference type="PANTHER" id="PTHR43663">
    <property type="entry name" value="CHROMATE TRANSPORT PROTEIN-RELATED"/>
    <property type="match status" value="1"/>
</dbReference>
<feature type="transmembrane region" description="Helical" evidence="7">
    <location>
        <begin position="87"/>
        <end position="112"/>
    </location>
</feature>
<accession>A0A848BUY5</accession>
<dbReference type="OrthoDB" id="9788907at2"/>
<evidence type="ECO:0000256" key="6">
    <source>
        <dbReference type="ARBA" id="ARBA00023136"/>
    </source>
</evidence>
<dbReference type="Proteomes" id="UP000591071">
    <property type="component" value="Unassembled WGS sequence"/>
</dbReference>
<dbReference type="GO" id="GO:0005886">
    <property type="term" value="C:plasma membrane"/>
    <property type="evidence" value="ECO:0007669"/>
    <property type="project" value="UniProtKB-SubCell"/>
</dbReference>
<comment type="subcellular location">
    <subcellularLocation>
        <location evidence="1">Cell membrane</location>
        <topology evidence="1">Multi-pass membrane protein</topology>
    </subcellularLocation>
</comment>